<feature type="domain" description="Ion transport" evidence="15">
    <location>
        <begin position="2"/>
        <end position="113"/>
    </location>
</feature>
<dbReference type="GO" id="GO:0016323">
    <property type="term" value="C:basolateral plasma membrane"/>
    <property type="evidence" value="ECO:0007669"/>
    <property type="project" value="UniProtKB-ARBA"/>
</dbReference>
<dbReference type="GO" id="GO:0007268">
    <property type="term" value="P:chemical synaptic transmission"/>
    <property type="evidence" value="ECO:0007669"/>
    <property type="project" value="TreeGrafter"/>
</dbReference>
<evidence type="ECO:0000256" key="11">
    <source>
        <dbReference type="ARBA" id="ARBA00023065"/>
    </source>
</evidence>
<dbReference type="PANTHER" id="PTHR45628">
    <property type="entry name" value="VOLTAGE-DEPENDENT CALCIUM CHANNEL TYPE A SUBUNIT ALPHA-1"/>
    <property type="match status" value="1"/>
</dbReference>
<evidence type="ECO:0000256" key="13">
    <source>
        <dbReference type="ARBA" id="ARBA00023180"/>
    </source>
</evidence>
<evidence type="ECO:0000256" key="4">
    <source>
        <dbReference type="ARBA" id="ARBA00022673"/>
    </source>
</evidence>
<dbReference type="GO" id="GO:0046872">
    <property type="term" value="F:metal ion binding"/>
    <property type="evidence" value="ECO:0007669"/>
    <property type="project" value="UniProtKB-KW"/>
</dbReference>
<protein>
    <submittedName>
        <fullName evidence="17">Ion transport domain-containing protein</fullName>
    </submittedName>
</protein>
<evidence type="ECO:0000256" key="6">
    <source>
        <dbReference type="ARBA" id="ARBA00022723"/>
    </source>
</evidence>
<dbReference type="InterPro" id="IPR027359">
    <property type="entry name" value="Volt_channel_dom_sf"/>
</dbReference>
<dbReference type="GO" id="GO:0050906">
    <property type="term" value="P:detection of stimulus involved in sensory perception"/>
    <property type="evidence" value="ECO:0007669"/>
    <property type="project" value="UniProtKB-ARBA"/>
</dbReference>
<keyword evidence="2" id="KW-0813">Transport</keyword>
<dbReference type="PANTHER" id="PTHR45628:SF7">
    <property type="entry name" value="VOLTAGE-DEPENDENT CALCIUM CHANNEL TYPE A SUBUNIT ALPHA-1"/>
    <property type="match status" value="1"/>
</dbReference>
<reference evidence="17" key="1">
    <citation type="submission" date="2022-11" db="UniProtKB">
        <authorList>
            <consortium name="WormBaseParasite"/>
        </authorList>
    </citation>
    <scope>IDENTIFICATION</scope>
</reference>
<dbReference type="GO" id="GO:0008331">
    <property type="term" value="F:high voltage-gated calcium channel activity"/>
    <property type="evidence" value="ECO:0007669"/>
    <property type="project" value="TreeGrafter"/>
</dbReference>
<keyword evidence="5" id="KW-0812">Transmembrane</keyword>
<evidence type="ECO:0000256" key="14">
    <source>
        <dbReference type="ARBA" id="ARBA00023303"/>
    </source>
</evidence>
<evidence type="ECO:0000256" key="8">
    <source>
        <dbReference type="ARBA" id="ARBA00022837"/>
    </source>
</evidence>
<keyword evidence="11" id="KW-0406">Ion transport</keyword>
<keyword evidence="6" id="KW-0479">Metal-binding</keyword>
<evidence type="ECO:0000256" key="2">
    <source>
        <dbReference type="ARBA" id="ARBA00022448"/>
    </source>
</evidence>
<dbReference type="WBParaSite" id="PSAMB.scaffold15604size1526.g36589.t1">
    <property type="protein sequence ID" value="PSAMB.scaffold15604size1526.g36589.t1"/>
    <property type="gene ID" value="PSAMB.scaffold15604size1526.g36589"/>
</dbReference>
<dbReference type="GO" id="GO:0005891">
    <property type="term" value="C:voltage-gated calcium channel complex"/>
    <property type="evidence" value="ECO:0007669"/>
    <property type="project" value="TreeGrafter"/>
</dbReference>
<dbReference type="GO" id="GO:0009582">
    <property type="term" value="P:detection of abiotic stimulus"/>
    <property type="evidence" value="ECO:0007669"/>
    <property type="project" value="UniProtKB-ARBA"/>
</dbReference>
<evidence type="ECO:0000256" key="5">
    <source>
        <dbReference type="ARBA" id="ARBA00022692"/>
    </source>
</evidence>
<keyword evidence="12" id="KW-0472">Membrane</keyword>
<dbReference type="AlphaFoldDB" id="A0A914V580"/>
<keyword evidence="14" id="KW-0407">Ion channel</keyword>
<evidence type="ECO:0000313" key="17">
    <source>
        <dbReference type="WBParaSite" id="PSAMB.scaffold15604size1526.g36589.t1"/>
    </source>
</evidence>
<dbReference type="Gene3D" id="1.20.120.350">
    <property type="entry name" value="Voltage-gated potassium channels. Chain C"/>
    <property type="match status" value="1"/>
</dbReference>
<evidence type="ECO:0000256" key="3">
    <source>
        <dbReference type="ARBA" id="ARBA00022568"/>
    </source>
</evidence>
<sequence length="114" mass="12982">TLVFLNTACVASEHYGQPDWLTEFLKYAEYVFLAIFVCEMAVKMFGMGAHQYFASSFNIFDCIVIGGSFFEVVWAQVKGGSFGISVLRALRLLRIFKVTKYWVSLRNLVISLMN</sequence>
<keyword evidence="3" id="KW-0109">Calcium transport</keyword>
<evidence type="ECO:0000256" key="7">
    <source>
        <dbReference type="ARBA" id="ARBA00022737"/>
    </source>
</evidence>
<evidence type="ECO:0000256" key="1">
    <source>
        <dbReference type="ARBA" id="ARBA00004141"/>
    </source>
</evidence>
<dbReference type="GO" id="GO:0019722">
    <property type="term" value="P:calcium-mediated signaling"/>
    <property type="evidence" value="ECO:0007669"/>
    <property type="project" value="UniProtKB-ARBA"/>
</dbReference>
<dbReference type="InterPro" id="IPR050599">
    <property type="entry name" value="VDCC_alpha-1_subunit"/>
</dbReference>
<dbReference type="Proteomes" id="UP000887566">
    <property type="component" value="Unplaced"/>
</dbReference>
<keyword evidence="13" id="KW-0325">Glycoprotein</keyword>
<evidence type="ECO:0000259" key="15">
    <source>
        <dbReference type="Pfam" id="PF00520"/>
    </source>
</evidence>
<name>A0A914V580_9BILA</name>
<dbReference type="GO" id="GO:0009581">
    <property type="term" value="P:detection of external stimulus"/>
    <property type="evidence" value="ECO:0007669"/>
    <property type="project" value="UniProtKB-ARBA"/>
</dbReference>
<proteinExistence type="predicted"/>
<keyword evidence="4" id="KW-0107">Calcium channel</keyword>
<dbReference type="InterPro" id="IPR005821">
    <property type="entry name" value="Ion_trans_dom"/>
</dbReference>
<keyword evidence="10" id="KW-1133">Transmembrane helix</keyword>
<dbReference type="SUPFAM" id="SSF81324">
    <property type="entry name" value="Voltage-gated potassium channels"/>
    <property type="match status" value="1"/>
</dbReference>
<accession>A0A914V580</accession>
<dbReference type="FunFam" id="1.20.120.350:FF:000001">
    <property type="entry name" value="Voltage-dependent L-type calcium channel subunit alpha"/>
    <property type="match status" value="1"/>
</dbReference>
<dbReference type="GO" id="GO:0042045">
    <property type="term" value="P:epithelial fluid transport"/>
    <property type="evidence" value="ECO:0007669"/>
    <property type="project" value="UniProtKB-ARBA"/>
</dbReference>
<dbReference type="Pfam" id="PF00520">
    <property type="entry name" value="Ion_trans"/>
    <property type="match status" value="1"/>
</dbReference>
<evidence type="ECO:0000313" key="16">
    <source>
        <dbReference type="Proteomes" id="UP000887566"/>
    </source>
</evidence>
<organism evidence="16 17">
    <name type="scientific">Plectus sambesii</name>
    <dbReference type="NCBI Taxonomy" id="2011161"/>
    <lineage>
        <taxon>Eukaryota</taxon>
        <taxon>Metazoa</taxon>
        <taxon>Ecdysozoa</taxon>
        <taxon>Nematoda</taxon>
        <taxon>Chromadorea</taxon>
        <taxon>Plectida</taxon>
        <taxon>Plectina</taxon>
        <taxon>Plectoidea</taxon>
        <taxon>Plectidae</taxon>
        <taxon>Plectus</taxon>
    </lineage>
</organism>
<evidence type="ECO:0000256" key="10">
    <source>
        <dbReference type="ARBA" id="ARBA00022989"/>
    </source>
</evidence>
<dbReference type="GO" id="GO:0098703">
    <property type="term" value="P:calcium ion import across plasma membrane"/>
    <property type="evidence" value="ECO:0007669"/>
    <property type="project" value="TreeGrafter"/>
</dbReference>
<keyword evidence="7" id="KW-0677">Repeat</keyword>
<dbReference type="GO" id="GO:0045202">
    <property type="term" value="C:synapse"/>
    <property type="evidence" value="ECO:0007669"/>
    <property type="project" value="GOC"/>
</dbReference>
<keyword evidence="16" id="KW-1185">Reference proteome</keyword>
<dbReference type="GO" id="GO:0016322">
    <property type="term" value="P:neuron remodeling"/>
    <property type="evidence" value="ECO:0007669"/>
    <property type="project" value="UniProtKB-ARBA"/>
</dbReference>
<evidence type="ECO:0000256" key="9">
    <source>
        <dbReference type="ARBA" id="ARBA00022882"/>
    </source>
</evidence>
<keyword evidence="8" id="KW-0106">Calcium</keyword>
<evidence type="ECO:0000256" key="12">
    <source>
        <dbReference type="ARBA" id="ARBA00023136"/>
    </source>
</evidence>
<keyword evidence="9" id="KW-0851">Voltage-gated channel</keyword>
<comment type="subcellular location">
    <subcellularLocation>
        <location evidence="1">Membrane</location>
        <topology evidence="1">Multi-pass membrane protein</topology>
    </subcellularLocation>
</comment>